<evidence type="ECO:0000313" key="2">
    <source>
        <dbReference type="EMBL" id="TXC01314.1"/>
    </source>
</evidence>
<sequence>MMTRYRCRSALCMLISLYLHMDVFPAKEWTFSATRLKTCWLRSSNTCLSVQMGPHEVMPCKSMQVSISKRMRRFLECSSAPERQDLFLPFVNQHQCQFGVLRQIQRHGPGALLYRRPTHSQ</sequence>
<dbReference type="AlphaFoldDB" id="A0A5C6SSH3"/>
<accession>A0A5C6SSH3</accession>
<feature type="chain" id="PRO_5022836481" description="Secreted protein" evidence="1">
    <location>
        <begin position="26"/>
        <end position="121"/>
    </location>
</feature>
<dbReference type="EMBL" id="VMNF01000009">
    <property type="protein sequence ID" value="TXC01314.1"/>
    <property type="molecule type" value="Genomic_DNA"/>
</dbReference>
<proteinExistence type="predicted"/>
<feature type="signal peptide" evidence="1">
    <location>
        <begin position="1"/>
        <end position="25"/>
    </location>
</feature>
<organism evidence="2 3">
    <name type="scientific">Fusarium oxysporum f. sp. cubense</name>
    <dbReference type="NCBI Taxonomy" id="61366"/>
    <lineage>
        <taxon>Eukaryota</taxon>
        <taxon>Fungi</taxon>
        <taxon>Dikarya</taxon>
        <taxon>Ascomycota</taxon>
        <taxon>Pezizomycotina</taxon>
        <taxon>Sordariomycetes</taxon>
        <taxon>Hypocreomycetidae</taxon>
        <taxon>Hypocreales</taxon>
        <taxon>Nectriaceae</taxon>
        <taxon>Fusarium</taxon>
        <taxon>Fusarium oxysporum species complex</taxon>
    </lineage>
</organism>
<protein>
    <recommendedName>
        <fullName evidence="4">Secreted protein</fullName>
    </recommendedName>
</protein>
<reference evidence="2 3" key="1">
    <citation type="submission" date="2019-07" db="EMBL/GenBank/DDBJ databases">
        <title>The First High-Quality Draft Genome Sequence of the Causal Agent of the Current Panama Disease Epidemic.</title>
        <authorList>
            <person name="Warmington R.J."/>
            <person name="Kay W."/>
            <person name="Jeffries A."/>
            <person name="Bebber D."/>
            <person name="Moore K."/>
            <person name="Studholme D.J."/>
        </authorList>
    </citation>
    <scope>NUCLEOTIDE SEQUENCE [LARGE SCALE GENOMIC DNA]</scope>
    <source>
        <strain evidence="2 3">TR4</strain>
    </source>
</reference>
<evidence type="ECO:0008006" key="4">
    <source>
        <dbReference type="Google" id="ProtNLM"/>
    </source>
</evidence>
<comment type="caution">
    <text evidence="2">The sequence shown here is derived from an EMBL/GenBank/DDBJ whole genome shotgun (WGS) entry which is preliminary data.</text>
</comment>
<evidence type="ECO:0000313" key="3">
    <source>
        <dbReference type="Proteomes" id="UP000321331"/>
    </source>
</evidence>
<dbReference type="Proteomes" id="UP000321331">
    <property type="component" value="Unassembled WGS sequence"/>
</dbReference>
<keyword evidence="1" id="KW-0732">Signal</keyword>
<name>A0A5C6SSH3_FUSOC</name>
<evidence type="ECO:0000256" key="1">
    <source>
        <dbReference type="SAM" id="SignalP"/>
    </source>
</evidence>
<gene>
    <name evidence="2" type="ORF">FocTR4_00008465</name>
</gene>